<dbReference type="Proteomes" id="UP000010422">
    <property type="component" value="Unassembled WGS sequence"/>
</dbReference>
<protein>
    <submittedName>
        <fullName evidence="1">Uncharacterized protein</fullName>
    </submittedName>
</protein>
<sequence>TNGLSFIETSALDSTNVDCAFQDILKSVYQSISMRTLDSSETVARPTDGQTIVVTQSQQEQGKMSSKCCT</sequence>
<accession>L0PG85</accession>
<reference evidence="1 2" key="1">
    <citation type="journal article" date="2012" name="MBio">
        <title>De novo assembly of the Pneumocystis jirovecii genome from a single bronchoalveolar lavage fluid specimen from a patient.</title>
        <authorList>
            <person name="Cisse O.H."/>
            <person name="Pagni M."/>
            <person name="Hauser P.M."/>
        </authorList>
    </citation>
    <scope>NUCLEOTIDE SEQUENCE [LARGE SCALE GENOMIC DNA]</scope>
    <source>
        <strain evidence="1 2">SE8</strain>
    </source>
</reference>
<comment type="caution">
    <text evidence="1">The sequence shown here is derived from an EMBL/GenBank/DDBJ whole genome shotgun (WGS) entry which is preliminary data.</text>
</comment>
<dbReference type="AlphaFoldDB" id="L0PG85"/>
<feature type="non-terminal residue" evidence="1">
    <location>
        <position position="70"/>
    </location>
</feature>
<feature type="non-terminal residue" evidence="1">
    <location>
        <position position="1"/>
    </location>
</feature>
<name>L0PG85_PNEJI</name>
<evidence type="ECO:0000313" key="2">
    <source>
        <dbReference type="Proteomes" id="UP000010422"/>
    </source>
</evidence>
<organism evidence="2">
    <name type="scientific">Pneumocystis jirovecii</name>
    <name type="common">Human pneumocystis pneumonia agent</name>
    <dbReference type="NCBI Taxonomy" id="42068"/>
    <lineage>
        <taxon>Eukaryota</taxon>
        <taxon>Fungi</taxon>
        <taxon>Dikarya</taxon>
        <taxon>Ascomycota</taxon>
        <taxon>Taphrinomycotina</taxon>
        <taxon>Pneumocystomycetes</taxon>
        <taxon>Pneumocystaceae</taxon>
        <taxon>Pneumocystis</taxon>
    </lineage>
</organism>
<dbReference type="InParanoid" id="L0PG85"/>
<dbReference type="InterPro" id="IPR027417">
    <property type="entry name" value="P-loop_NTPase"/>
</dbReference>
<evidence type="ECO:0000313" key="1">
    <source>
        <dbReference type="EMBL" id="CCJ31257.1"/>
    </source>
</evidence>
<dbReference type="STRING" id="1209962.L0PG85"/>
<dbReference type="VEuPathDB" id="FungiDB:PNEJI1_000060"/>
<dbReference type="EMBL" id="CAKM01000281">
    <property type="protein sequence ID" value="CCJ31257.1"/>
    <property type="molecule type" value="Genomic_DNA"/>
</dbReference>
<dbReference type="Gene3D" id="3.40.50.300">
    <property type="entry name" value="P-loop containing nucleotide triphosphate hydrolases"/>
    <property type="match status" value="1"/>
</dbReference>
<proteinExistence type="predicted"/>
<gene>
    <name evidence="1" type="ORF">PNEJI1_000060</name>
</gene>